<comment type="caution">
    <text evidence="3">The sequence shown here is derived from an EMBL/GenBank/DDBJ whole genome shotgun (WGS) entry which is preliminary data.</text>
</comment>
<evidence type="ECO:0000313" key="3">
    <source>
        <dbReference type="EMBL" id="KAG2483863.1"/>
    </source>
</evidence>
<evidence type="ECO:0000313" key="4">
    <source>
        <dbReference type="Proteomes" id="UP000612055"/>
    </source>
</evidence>
<accession>A0A835XJC2</accession>
<gene>
    <name evidence="3" type="ORF">HYH03_017315</name>
</gene>
<sequence>MAARASWPLLAAAVLLLSTSIPPVHSSAFAQGADSAQDGNRRALQDSQCTTSYMYIIGRCGNYLWQVLLGAPSASSNLILLKGPAGPKGPTGPPVGSSGAAGTGRVIPAPLVASVPRVPPGHRAEKARKEQQGRQALPAPLDPLAPRLTAQGLDPRVSRADEGLAVQPAMTGREVQGAHKVLRVHRAPADHPDHLALPALPGQPGLPGPPGEPGALGPPGGPGSLGPKAFLGVVPLISGGPSPPSALPPTPGLGPSSKAFAGSFANEVVQVPNGYGTIACSWTVRASSDTASRDAKLGCCLQPLDSANQPLQGWEPVLLGAPGSDGKVTFTTAPPTTASITWSGVASVPAGAYKVGFCYNLPAGQLAAPAASGFVIVS</sequence>
<feature type="region of interest" description="Disordered" evidence="1">
    <location>
        <begin position="200"/>
        <end position="227"/>
    </location>
</feature>
<keyword evidence="2" id="KW-0732">Signal</keyword>
<reference evidence="3" key="1">
    <citation type="journal article" date="2020" name="bioRxiv">
        <title>Comparative genomics of Chlamydomonas.</title>
        <authorList>
            <person name="Craig R.J."/>
            <person name="Hasan A.R."/>
            <person name="Ness R.W."/>
            <person name="Keightley P.D."/>
        </authorList>
    </citation>
    <scope>NUCLEOTIDE SEQUENCE</scope>
    <source>
        <strain evidence="3">CCAP 11/70</strain>
    </source>
</reference>
<dbReference type="EMBL" id="JAEHOE010000164">
    <property type="protein sequence ID" value="KAG2483863.1"/>
    <property type="molecule type" value="Genomic_DNA"/>
</dbReference>
<protein>
    <submittedName>
        <fullName evidence="3">Uncharacterized protein</fullName>
    </submittedName>
</protein>
<feature type="signal peptide" evidence="2">
    <location>
        <begin position="1"/>
        <end position="26"/>
    </location>
</feature>
<organism evidence="3 4">
    <name type="scientific">Edaphochlamys debaryana</name>
    <dbReference type="NCBI Taxonomy" id="47281"/>
    <lineage>
        <taxon>Eukaryota</taxon>
        <taxon>Viridiplantae</taxon>
        <taxon>Chlorophyta</taxon>
        <taxon>core chlorophytes</taxon>
        <taxon>Chlorophyceae</taxon>
        <taxon>CS clade</taxon>
        <taxon>Chlamydomonadales</taxon>
        <taxon>Chlamydomonadales incertae sedis</taxon>
        <taxon>Edaphochlamys</taxon>
    </lineage>
</organism>
<keyword evidence="4" id="KW-1185">Reference proteome</keyword>
<evidence type="ECO:0000256" key="1">
    <source>
        <dbReference type="SAM" id="MobiDB-lite"/>
    </source>
</evidence>
<proteinExistence type="predicted"/>
<feature type="chain" id="PRO_5032828716" evidence="2">
    <location>
        <begin position="27"/>
        <end position="378"/>
    </location>
</feature>
<dbReference type="Proteomes" id="UP000612055">
    <property type="component" value="Unassembled WGS sequence"/>
</dbReference>
<dbReference type="AlphaFoldDB" id="A0A835XJC2"/>
<evidence type="ECO:0000256" key="2">
    <source>
        <dbReference type="SAM" id="SignalP"/>
    </source>
</evidence>
<name>A0A835XJC2_9CHLO</name>
<feature type="compositionally biased region" description="Low complexity" evidence="1">
    <location>
        <begin position="136"/>
        <end position="146"/>
    </location>
</feature>
<feature type="region of interest" description="Disordered" evidence="1">
    <location>
        <begin position="115"/>
        <end position="146"/>
    </location>
</feature>
<feature type="compositionally biased region" description="Basic and acidic residues" evidence="1">
    <location>
        <begin position="122"/>
        <end position="132"/>
    </location>
</feature>